<dbReference type="RefSeq" id="WP_170883698.1">
    <property type="nucleotide sequence ID" value="NZ_JABEYA020000021.1"/>
</dbReference>
<evidence type="ECO:0000313" key="3">
    <source>
        <dbReference type="Proteomes" id="UP001238540"/>
    </source>
</evidence>
<evidence type="ECO:0000313" key="2">
    <source>
        <dbReference type="EMBL" id="MDN3608613.1"/>
    </source>
</evidence>
<keyword evidence="3" id="KW-1185">Reference proteome</keyword>
<proteinExistence type="predicted"/>
<evidence type="ECO:0000256" key="1">
    <source>
        <dbReference type="SAM" id="Phobius"/>
    </source>
</evidence>
<dbReference type="Proteomes" id="UP001238540">
    <property type="component" value="Unassembled WGS sequence"/>
</dbReference>
<organism evidence="2 3">
    <name type="scientific">Vibrio ostreicida</name>
    <dbReference type="NCBI Taxonomy" id="526588"/>
    <lineage>
        <taxon>Bacteria</taxon>
        <taxon>Pseudomonadati</taxon>
        <taxon>Pseudomonadota</taxon>
        <taxon>Gammaproteobacteria</taxon>
        <taxon>Vibrionales</taxon>
        <taxon>Vibrionaceae</taxon>
        <taxon>Vibrio</taxon>
    </lineage>
</organism>
<protein>
    <submittedName>
        <fullName evidence="2">Uncharacterized protein</fullName>
    </submittedName>
</protein>
<feature type="transmembrane region" description="Helical" evidence="1">
    <location>
        <begin position="7"/>
        <end position="23"/>
    </location>
</feature>
<feature type="transmembrane region" description="Helical" evidence="1">
    <location>
        <begin position="29"/>
        <end position="46"/>
    </location>
</feature>
<reference evidence="3" key="1">
    <citation type="journal article" date="2019" name="Int. J. Syst. Evol. Microbiol.">
        <title>The Global Catalogue of Microorganisms (GCM) 10K type strain sequencing project: providing services to taxonomists for standard genome sequencing and annotation.</title>
        <authorList>
            <consortium name="The Broad Institute Genomics Platform"/>
            <consortium name="The Broad Institute Genome Sequencing Center for Infectious Disease"/>
            <person name="Wu L."/>
            <person name="Ma J."/>
        </authorList>
    </citation>
    <scope>NUCLEOTIDE SEQUENCE [LARGE SCALE GENOMIC DNA]</scope>
    <source>
        <strain evidence="3">CECT 7398</strain>
    </source>
</reference>
<gene>
    <name evidence="2" type="ORF">QWZ16_02345</name>
</gene>
<comment type="caution">
    <text evidence="2">The sequence shown here is derived from an EMBL/GenBank/DDBJ whole genome shotgun (WGS) entry which is preliminary data.</text>
</comment>
<dbReference type="EMBL" id="JAUFQC010000001">
    <property type="protein sequence ID" value="MDN3608613.1"/>
    <property type="molecule type" value="Genomic_DNA"/>
</dbReference>
<name>A0ABT8BNY2_9VIBR</name>
<keyword evidence="1" id="KW-0812">Transmembrane</keyword>
<keyword evidence="1" id="KW-1133">Transmembrane helix</keyword>
<keyword evidence="1" id="KW-0472">Membrane</keyword>
<sequence>MTVLDRVTTYSVLCLLSLCALVFRSSEDVSLMPLLGVVATVLGIWLEMHSYSGASDT</sequence>
<accession>A0ABT8BNY2</accession>